<dbReference type="Proteomes" id="UP000186437">
    <property type="component" value="Unassembled WGS sequence"/>
</dbReference>
<dbReference type="AlphaFoldDB" id="A0A1Q8ED08"/>
<evidence type="ECO:0000256" key="2">
    <source>
        <dbReference type="ARBA" id="ARBA00022801"/>
    </source>
</evidence>
<name>A0A1Q8ED08_STRAI</name>
<dbReference type="EC" id="3.6.1.-" evidence="5"/>
<dbReference type="Pfam" id="PF00293">
    <property type="entry name" value="NUDIX"/>
    <property type="match status" value="1"/>
</dbReference>
<dbReference type="SUPFAM" id="SSF55811">
    <property type="entry name" value="Nudix"/>
    <property type="match status" value="1"/>
</dbReference>
<dbReference type="OrthoDB" id="9816289at2"/>
<reference evidence="4" key="2">
    <citation type="submission" date="2016-12" db="EMBL/GenBank/DDBJ databases">
        <authorList>
            <person name="Song W.-J."/>
            <person name="Kurnit D.M."/>
        </authorList>
    </citation>
    <scope>NUCLEOTIDE SEQUENCE [LARGE SCALE GENOMIC DNA]</scope>
    <source>
        <strain evidence="4">ATCC 51725</strain>
    </source>
</reference>
<keyword evidence="2 5" id="KW-0378">Hydrolase</keyword>
<evidence type="ECO:0000313" key="6">
    <source>
        <dbReference type="Proteomes" id="UP000186437"/>
    </source>
</evidence>
<organism evidence="4 6">
    <name type="scientific">Streptococcus acidominimus</name>
    <dbReference type="NCBI Taxonomy" id="1326"/>
    <lineage>
        <taxon>Bacteria</taxon>
        <taxon>Bacillati</taxon>
        <taxon>Bacillota</taxon>
        <taxon>Bacilli</taxon>
        <taxon>Lactobacillales</taxon>
        <taxon>Streptococcaceae</taxon>
        <taxon>Streptococcus</taxon>
    </lineage>
</organism>
<sequence length="139" mass="15912">MSVRLIAHALIQHQQAYLILKRSTIKRGQENVYPAFWDIPGGGVEQGELPQAAALRETLEECNQHIVLSTILHEDSQFDAEKQTVFTRLVYAAHLSDQAPIILDPEEHTDFRWIQSLEELEGEPIVPYLYQLIPSSHNR</sequence>
<gene>
    <name evidence="5" type="primary">nudI</name>
    <name evidence="4" type="ORF">BU200_05935</name>
    <name evidence="5" type="ORF">NCTC12957_02160</name>
</gene>
<proteinExistence type="predicted"/>
<evidence type="ECO:0000259" key="3">
    <source>
        <dbReference type="PROSITE" id="PS51462"/>
    </source>
</evidence>
<dbReference type="PROSITE" id="PS51462">
    <property type="entry name" value="NUDIX"/>
    <property type="match status" value="1"/>
</dbReference>
<dbReference type="Gene3D" id="3.90.79.10">
    <property type="entry name" value="Nucleoside Triphosphate Pyrophosphohydrolase"/>
    <property type="match status" value="1"/>
</dbReference>
<evidence type="ECO:0000313" key="4">
    <source>
        <dbReference type="EMBL" id="OLF49675.1"/>
    </source>
</evidence>
<keyword evidence="6" id="KW-1185">Reference proteome</keyword>
<evidence type="ECO:0000313" key="7">
    <source>
        <dbReference type="Proteomes" id="UP000255213"/>
    </source>
</evidence>
<reference evidence="5 7" key="3">
    <citation type="submission" date="2018-06" db="EMBL/GenBank/DDBJ databases">
        <authorList>
            <consortium name="Pathogen Informatics"/>
            <person name="Doyle S."/>
        </authorList>
    </citation>
    <scope>NUCLEOTIDE SEQUENCE [LARGE SCALE GENOMIC DNA]</scope>
    <source>
        <strain evidence="5 7">NCTC12957</strain>
    </source>
</reference>
<evidence type="ECO:0000313" key="5">
    <source>
        <dbReference type="EMBL" id="SUN08561.1"/>
    </source>
</evidence>
<evidence type="ECO:0000256" key="1">
    <source>
        <dbReference type="ARBA" id="ARBA00001946"/>
    </source>
</evidence>
<dbReference type="PANTHER" id="PTHR43046">
    <property type="entry name" value="GDP-MANNOSE MANNOSYL HYDROLASE"/>
    <property type="match status" value="1"/>
</dbReference>
<dbReference type="Proteomes" id="UP000255213">
    <property type="component" value="Unassembled WGS sequence"/>
</dbReference>
<dbReference type="EMBL" id="MSJL01000023">
    <property type="protein sequence ID" value="OLF49675.1"/>
    <property type="molecule type" value="Genomic_DNA"/>
</dbReference>
<feature type="domain" description="Nudix hydrolase" evidence="3">
    <location>
        <begin position="2"/>
        <end position="138"/>
    </location>
</feature>
<comment type="cofactor">
    <cofactor evidence="1">
        <name>Mg(2+)</name>
        <dbReference type="ChEBI" id="CHEBI:18420"/>
    </cofactor>
</comment>
<reference evidence="6" key="1">
    <citation type="submission" date="2016-12" db="EMBL/GenBank/DDBJ databases">
        <authorList>
            <person name="Gulvik C.A."/>
        </authorList>
    </citation>
    <scope>NUCLEOTIDE SEQUENCE [LARGE SCALE GENOMIC DNA]</scope>
    <source>
        <strain evidence="6">ATCC 51725</strain>
    </source>
</reference>
<dbReference type="InterPro" id="IPR000086">
    <property type="entry name" value="NUDIX_hydrolase_dom"/>
</dbReference>
<accession>A0A1Q8ED08</accession>
<protein>
    <submittedName>
        <fullName evidence="4">DNA mismatch repair protein MutT</fullName>
    </submittedName>
    <submittedName>
        <fullName evidence="5">NTP pyrophosphohydrolases including oxidative damage repair enzymes</fullName>
        <ecNumber evidence="5">3.6.1.-</ecNumber>
    </submittedName>
</protein>
<dbReference type="InterPro" id="IPR015797">
    <property type="entry name" value="NUDIX_hydrolase-like_dom_sf"/>
</dbReference>
<dbReference type="PANTHER" id="PTHR43046:SF14">
    <property type="entry name" value="MUTT_NUDIX FAMILY PROTEIN"/>
    <property type="match status" value="1"/>
</dbReference>
<dbReference type="EMBL" id="UHEN01000001">
    <property type="protein sequence ID" value="SUN08561.1"/>
    <property type="molecule type" value="Genomic_DNA"/>
</dbReference>
<dbReference type="CDD" id="cd02883">
    <property type="entry name" value="NUDIX_Hydrolase"/>
    <property type="match status" value="1"/>
</dbReference>
<dbReference type="GO" id="GO:0016787">
    <property type="term" value="F:hydrolase activity"/>
    <property type="evidence" value="ECO:0007669"/>
    <property type="project" value="UniProtKB-KW"/>
</dbReference>
<dbReference type="RefSeq" id="WP_075099300.1">
    <property type="nucleotide sequence ID" value="NZ_MSJL01000023.1"/>
</dbReference>